<dbReference type="AlphaFoldDB" id="A7MBW8"/>
<evidence type="ECO:0000256" key="5">
    <source>
        <dbReference type="ARBA" id="ARBA00022685"/>
    </source>
</evidence>
<dbReference type="Pfam" id="PF23344">
    <property type="entry name" value="ZP-N"/>
    <property type="match status" value="1"/>
</dbReference>
<dbReference type="Pfam" id="PF00088">
    <property type="entry name" value="Trefoil"/>
    <property type="match status" value="1"/>
</dbReference>
<evidence type="ECO:0000313" key="24">
    <source>
        <dbReference type="ZFIN" id="ZDB-GENE-060818-3"/>
    </source>
</evidence>
<dbReference type="KEGG" id="dre:555180"/>
<dbReference type="PROSITE" id="PS51034">
    <property type="entry name" value="ZP_2"/>
    <property type="match status" value="1"/>
</dbReference>
<reference evidence="23" key="5">
    <citation type="journal article" date="2017" name="Development">
        <title>Translation repression by maternal RNA binding protein Zar1 is essential for early oogenesis in zebrafish.</title>
        <authorList>
            <person name="Miao L."/>
            <person name="Yuan Y."/>
            <person name="Cheng F."/>
            <person name="Fang J."/>
            <person name="Zhou F."/>
            <person name="Ma W."/>
            <person name="Jiang Y."/>
            <person name="Huang X."/>
            <person name="Wang Y."/>
            <person name="Shan L."/>
            <person name="Chen D."/>
            <person name="Zhang J."/>
        </authorList>
    </citation>
    <scope>NUCLEOTIDE SEQUENCE</scope>
</reference>
<dbReference type="GO" id="GO:0035805">
    <property type="term" value="C:egg coat"/>
    <property type="evidence" value="ECO:0000318"/>
    <property type="project" value="GO_Central"/>
</dbReference>
<reference evidence="23" key="6">
    <citation type="journal article" date="2018" name="Fish Physiol. Biochem.">
        <title>Bioinformatic analyses of zona pellucida genes in vertebrates and their expression in Nile tilapia.</title>
        <authorList>
            <person name="Wu T."/>
            <person name="Cheng Y."/>
            <person name="Liu Z."/>
            <person name="Tao W."/>
            <person name="Zheng S."/>
            <person name="Wang D."/>
        </authorList>
    </citation>
    <scope>NUCLEOTIDE SEQUENCE</scope>
</reference>
<keyword evidence="7" id="KW-1133">Transmembrane helix</keyword>
<reference evidence="23" key="1">
    <citation type="journal article" date="2006" name="Biol. Reprod.">
        <title>Tandem-repeated Zebrafish zp3 genes possess oocyte-specific promoters and are insensitive to estrogen induction.</title>
        <authorList>
            <person name="Liu X."/>
            <person name="Wang H."/>
            <person name="Gong Z."/>
        </authorList>
    </citation>
    <scope>NUCLEOTIDE SEQUENCE</scope>
</reference>
<keyword evidence="11" id="KW-0278">Fertilization</keyword>
<gene>
    <name evidence="21 23 24" type="primary">zp2l1</name>
    <name evidence="23" type="synonym">si:dkey-202n12.1</name>
    <name evidence="23" type="synonym">zpb2b</name>
</gene>
<dbReference type="Gene3D" id="2.60.40.3210">
    <property type="entry name" value="Zona pellucida, ZP-N domain"/>
    <property type="match status" value="1"/>
</dbReference>
<dbReference type="Gene3D" id="2.60.40.4100">
    <property type="entry name" value="Zona pellucida, ZP-C domain"/>
    <property type="match status" value="1"/>
</dbReference>
<dbReference type="InterPro" id="IPR000519">
    <property type="entry name" value="P_trefoil_dom"/>
</dbReference>
<comment type="caution">
    <text evidence="17">Lacks conserved residue(s) required for the propagation of feature annotation.</text>
</comment>
<feature type="domain" description="ZP" evidence="19">
    <location>
        <begin position="95"/>
        <end position="378"/>
    </location>
</feature>
<feature type="chain" id="PRO_5035034866" description="Zona pellucida sperm-binding protein 4" evidence="18 23">
    <location>
        <begin position="19"/>
        <end position="404"/>
    </location>
</feature>
<dbReference type="EMBL" id="BC151949">
    <property type="protein sequence ID" value="AAI51950.1"/>
    <property type="molecule type" value="mRNA"/>
</dbReference>
<evidence type="ECO:0000256" key="3">
    <source>
        <dbReference type="ARBA" id="ARBA00022525"/>
    </source>
</evidence>
<dbReference type="RefSeq" id="NP_001098574.1">
    <property type="nucleotide sequence ID" value="NM_001105104.1"/>
</dbReference>
<dbReference type="SMART" id="SM00241">
    <property type="entry name" value="ZP"/>
    <property type="match status" value="1"/>
</dbReference>
<dbReference type="InterPro" id="IPR042235">
    <property type="entry name" value="ZP-C_dom"/>
</dbReference>
<evidence type="ECO:0000259" key="20">
    <source>
        <dbReference type="PROSITE" id="PS51448"/>
    </source>
</evidence>
<evidence type="ECO:0000256" key="2">
    <source>
        <dbReference type="ARBA" id="ARBA00022475"/>
    </source>
</evidence>
<evidence type="ECO:0000256" key="6">
    <source>
        <dbReference type="ARBA" id="ARBA00022692"/>
    </source>
</evidence>
<dbReference type="Pfam" id="PF00100">
    <property type="entry name" value="Zona_pellucida"/>
    <property type="match status" value="1"/>
</dbReference>
<keyword evidence="2" id="KW-1003">Cell membrane</keyword>
<dbReference type="CDD" id="cd00111">
    <property type="entry name" value="Trefoil"/>
    <property type="match status" value="1"/>
</dbReference>
<evidence type="ECO:0000256" key="15">
    <source>
        <dbReference type="ARBA" id="ARBA00042273"/>
    </source>
</evidence>
<dbReference type="InterPro" id="IPR055356">
    <property type="entry name" value="ZP-N"/>
</dbReference>
<dbReference type="Reactome" id="R-DRE-2534343">
    <property type="pathway name" value="Interaction With Cumulus Cells And The Zona Pellucida"/>
</dbReference>
<evidence type="ECO:0000256" key="1">
    <source>
        <dbReference type="ARBA" id="ARBA00004251"/>
    </source>
</evidence>
<reference evidence="23" key="9">
    <citation type="submission" date="2025-04" db="UniProtKB">
        <authorList>
            <consortium name="RefSeq"/>
        </authorList>
    </citation>
    <scope>IDENTIFICATION</scope>
</reference>
<evidence type="ECO:0000256" key="9">
    <source>
        <dbReference type="ARBA" id="ARBA00023157"/>
    </source>
</evidence>
<dbReference type="OrthoDB" id="8919081at2759"/>
<keyword evidence="8" id="KW-0472">Membrane</keyword>
<dbReference type="InterPro" id="IPR044913">
    <property type="entry name" value="P_trefoil_dom_sf"/>
</dbReference>
<reference evidence="23" key="7">
    <citation type="journal article" date="2019" name="Sci. Rep.">
        <title>A combined FSTRA-shotgun proteomics approach to identify molecular changes in zebrafish upon chemical exposure.</title>
        <authorList>
            <person name="Ayobahan S.U."/>
            <person name="Eilebrecht E."/>
            <person name="Kotthoff M."/>
            <person name="Baumann L."/>
            <person name="Eilebrecht S."/>
            <person name="Teigeler M."/>
            <person name="Hollert H."/>
            <person name="Kalkhof S."/>
            <person name="Schafers C."/>
        </authorList>
    </citation>
    <scope>NUCLEOTIDE SEQUENCE</scope>
</reference>
<feature type="disulfide bond" evidence="17">
    <location>
        <begin position="54"/>
        <end position="80"/>
    </location>
</feature>
<evidence type="ECO:0000313" key="22">
    <source>
        <dbReference type="Proteomes" id="UP000000437"/>
    </source>
</evidence>
<reference evidence="21" key="2">
    <citation type="submission" date="2007-08" db="EMBL/GenBank/DDBJ databases">
        <authorList>
            <consortium name="NIH - Zebrafish Gene Collection (ZGC) project"/>
        </authorList>
    </citation>
    <scope>NUCLEOTIDE SEQUENCE [LARGE SCALE MRNA]</scope>
    <source>
        <tissue evidence="21">Ovary</tissue>
    </source>
</reference>
<reference evidence="22" key="3">
    <citation type="journal article" date="2013" name="Nature">
        <title>The zebrafish reference genome sequence and its relationship to the human genome.</title>
        <authorList>
            <consortium name="Genome Reference Consortium Zebrafish"/>
            <person name="Howe K."/>
            <person name="Clark M.D."/>
            <person name="Torroja C.F."/>
            <person name="Torrance J."/>
            <person name="Berthelot C."/>
            <person name="Muffato M."/>
            <person name="Collins J.E."/>
            <person name="Humphray S."/>
            <person name="McLaren K."/>
            <person name="Matthews L."/>
            <person name="McLaren S."/>
            <person name="Sealy I."/>
            <person name="Caccamo M."/>
            <person name="Churcher C."/>
            <person name="Scott C."/>
            <person name="Barrett J.C."/>
            <person name="Koch R."/>
            <person name="Rauch G.J."/>
            <person name="White S."/>
            <person name="Chow W."/>
            <person name="Kilian B."/>
            <person name="Quintais L.T."/>
            <person name="Guerra-Assuncao J.A."/>
            <person name="Zhou Y."/>
            <person name="Gu Y."/>
            <person name="Yen J."/>
            <person name="Vogel J.H."/>
            <person name="Eyre T."/>
            <person name="Redmond S."/>
            <person name="Banerjee R."/>
            <person name="Chi J."/>
            <person name="Fu B."/>
            <person name="Langley E."/>
            <person name="Maguire S.F."/>
            <person name="Laird G.K."/>
            <person name="Lloyd D."/>
            <person name="Kenyon E."/>
            <person name="Donaldson S."/>
            <person name="Sehra H."/>
            <person name="Almeida-King J."/>
            <person name="Loveland J."/>
            <person name="Trevanion S."/>
            <person name="Jones M."/>
            <person name="Quail M."/>
            <person name="Willey D."/>
            <person name="Hunt A."/>
            <person name="Burton J."/>
            <person name="Sims S."/>
            <person name="McLay K."/>
            <person name="Plumb B."/>
            <person name="Davis J."/>
            <person name="Clee C."/>
            <person name="Oliver K."/>
            <person name="Clark R."/>
            <person name="Riddle C."/>
            <person name="Elliot D."/>
            <person name="Eliott D."/>
            <person name="Threadgold G."/>
            <person name="Harden G."/>
            <person name="Ware D."/>
            <person name="Begum S."/>
            <person name="Mortimore B."/>
            <person name="Mortimer B."/>
            <person name="Kerry G."/>
            <person name="Heath P."/>
            <person name="Phillimore B."/>
            <person name="Tracey A."/>
            <person name="Corby N."/>
            <person name="Dunn M."/>
            <person name="Johnson C."/>
            <person name="Wood J."/>
            <person name="Clark S."/>
            <person name="Pelan S."/>
            <person name="Griffiths G."/>
            <person name="Smith M."/>
            <person name="Glithero R."/>
            <person name="Howden P."/>
            <person name="Barker N."/>
            <person name="Lloyd C."/>
            <person name="Stevens C."/>
            <person name="Harley J."/>
            <person name="Holt K."/>
            <person name="Panagiotidis G."/>
            <person name="Lovell J."/>
            <person name="Beasley H."/>
            <person name="Henderson C."/>
            <person name="Gordon D."/>
            <person name="Auger K."/>
            <person name="Wright D."/>
            <person name="Collins J."/>
            <person name="Raisen C."/>
            <person name="Dyer L."/>
            <person name="Leung K."/>
            <person name="Robertson L."/>
            <person name="Ambridge K."/>
            <person name="Leongamornlert D."/>
            <person name="McGuire S."/>
            <person name="Gilderthorp R."/>
            <person name="Griffiths C."/>
            <person name="Manthravadi D."/>
            <person name="Nichol S."/>
            <person name="Barker G."/>
            <person name="Whitehead S."/>
            <person name="Kay M."/>
            <person name="Brown J."/>
            <person name="Murnane C."/>
            <person name="Gray E."/>
            <person name="Humphries M."/>
            <person name="Sycamore N."/>
            <person name="Barker D."/>
            <person name="Saunders D."/>
            <person name="Wallis J."/>
            <person name="Babbage A."/>
            <person name="Hammond S."/>
            <person name="Mashreghi-Mohammadi M."/>
            <person name="Barr L."/>
            <person name="Martin S."/>
            <person name="Wray P."/>
            <person name="Ellington A."/>
            <person name="Matthews N."/>
            <person name="Ellwood M."/>
            <person name="Woodmansey R."/>
            <person name="Clark G."/>
            <person name="Cooper J."/>
            <person name="Cooper J."/>
            <person name="Tromans A."/>
            <person name="Grafham D."/>
            <person name="Skuce C."/>
            <person name="Pandian R."/>
            <person name="Andrews R."/>
            <person name="Harrison E."/>
            <person name="Kimberley A."/>
            <person name="Garnett J."/>
            <person name="Fosker N."/>
            <person name="Hall R."/>
            <person name="Garner P."/>
            <person name="Kelly D."/>
            <person name="Bird C."/>
            <person name="Palmer S."/>
            <person name="Gehring I."/>
            <person name="Berger A."/>
            <person name="Dooley C.M."/>
            <person name="Ersan-Urun Z."/>
            <person name="Eser C."/>
            <person name="Geiger H."/>
            <person name="Geisler M."/>
            <person name="Karotki L."/>
            <person name="Kirn A."/>
            <person name="Konantz J."/>
            <person name="Konantz M."/>
            <person name="Oberlander M."/>
            <person name="Rudolph-Geiger S."/>
            <person name="Teucke M."/>
            <person name="Lanz C."/>
            <person name="Raddatz G."/>
            <person name="Osoegawa K."/>
            <person name="Zhu B."/>
            <person name="Rapp A."/>
            <person name="Widaa S."/>
            <person name="Langford C."/>
            <person name="Yang F."/>
            <person name="Schuster S.C."/>
            <person name="Carter N.P."/>
            <person name="Harrow J."/>
            <person name="Ning Z."/>
            <person name="Herrero J."/>
            <person name="Searle S.M."/>
            <person name="Enright A."/>
            <person name="Geisler R."/>
            <person name="Plasterk R.H."/>
            <person name="Lee C."/>
            <person name="Westerfield M."/>
            <person name="de Jong P.J."/>
            <person name="Zon L.I."/>
            <person name="Postlethwait J.H."/>
            <person name="Nusslein-Volhard C."/>
            <person name="Hubbard T.J."/>
            <person name="Roest Crollius H."/>
            <person name="Rogers J."/>
            <person name="Stemple D.L."/>
        </authorList>
    </citation>
    <scope>NUCLEOTIDE SEQUENCE [LARGE SCALE GENOMIC DNA]</scope>
</reference>
<dbReference type="GO" id="GO:0035804">
    <property type="term" value="F:structural constituent of egg coat"/>
    <property type="evidence" value="ECO:0000318"/>
    <property type="project" value="GO_Central"/>
</dbReference>
<accession>A7MBW8</accession>
<proteinExistence type="evidence at protein level"/>
<evidence type="ECO:0000256" key="4">
    <source>
        <dbReference type="ARBA" id="ARBA00022530"/>
    </source>
</evidence>
<dbReference type="PROSITE" id="PS51448">
    <property type="entry name" value="P_TREFOIL_2"/>
    <property type="match status" value="1"/>
</dbReference>
<dbReference type="Gene3D" id="4.10.110.10">
    <property type="entry name" value="Spasmolytic Protein, domain 1"/>
    <property type="match status" value="1"/>
</dbReference>
<evidence type="ECO:0000256" key="12">
    <source>
        <dbReference type="ARBA" id="ARBA00024183"/>
    </source>
</evidence>
<dbReference type="ZFIN" id="ZDB-GENE-060818-3">
    <property type="gene designation" value="zp2l1"/>
</dbReference>
<dbReference type="SUPFAM" id="SSF57492">
    <property type="entry name" value="Trefoil"/>
    <property type="match status" value="1"/>
</dbReference>
<protein>
    <recommendedName>
        <fullName evidence="14">Zona pellucida sperm-binding protein 4</fullName>
    </recommendedName>
    <alternativeName>
        <fullName evidence="16">Zona pellucida glycoprotein 4</fullName>
    </alternativeName>
    <alternativeName>
        <fullName evidence="15">Zona pellucida protein B</fullName>
    </alternativeName>
</protein>
<keyword evidence="10" id="KW-0325">Glycoprotein</keyword>
<dbReference type="InterPro" id="IPR055355">
    <property type="entry name" value="ZP-C"/>
</dbReference>
<dbReference type="PANTHER" id="PTHR23343">
    <property type="entry name" value="ZONA PELLUCIDA SPERM-BINDING PROTEIN"/>
    <property type="match status" value="1"/>
</dbReference>
<dbReference type="InterPro" id="IPR051148">
    <property type="entry name" value="Zona_Pellucida_Domain_gp"/>
</dbReference>
<evidence type="ECO:0000256" key="10">
    <source>
        <dbReference type="ARBA" id="ARBA00023180"/>
    </source>
</evidence>
<evidence type="ECO:0000256" key="14">
    <source>
        <dbReference type="ARBA" id="ARBA00040238"/>
    </source>
</evidence>
<evidence type="ECO:0000256" key="7">
    <source>
        <dbReference type="ARBA" id="ARBA00022989"/>
    </source>
</evidence>
<dbReference type="PANTHER" id="PTHR23343:SF31">
    <property type="entry name" value="ZONA PELLUCIDA SPERM-BINDING PROTEIN 4"/>
    <property type="match status" value="1"/>
</dbReference>
<sequence length="404" mass="44803">MAALWSLVLLCITSRLCAANTSLQSKEVFQWPEQHLLGLGVRELPSQAEPVQKCDVQDEDKVQCGEPGISPEDCNVLNCCFDGKQCYYGNTVTVQCTRDGQFVVVALRDATIPRISLESISLLGGSDPPCAPVDATKAFAIYQFPVTACGTTVMVEDDFLIYENRMTSVYEVNVGPLGSITRDSHYELLFQCKYSRSSFEALVVEVNPVPPPLPVAALGPLRVELKLANGQCFLKGCVEEAQAYSSYYGDAEYPVTKVLREPVYVEVHVLERTDPNIFLTLGRCWATSNPDPQSLPQWDFIVNGCPSQDDRYLTTLFPVDETSGLQFPNHFKRFAVKMFAFVDPASLAPLMETVFIHCSTSVCTPTAEDSCVQSCNRKRRDVGIQKRRRTRSVVSSGEIHLVQP</sequence>
<organism evidence="21">
    <name type="scientific">Danio rerio</name>
    <name type="common">Zebrafish</name>
    <name type="synonym">Brachydanio rerio</name>
    <dbReference type="NCBI Taxonomy" id="7955"/>
    <lineage>
        <taxon>Eukaryota</taxon>
        <taxon>Metazoa</taxon>
        <taxon>Chordata</taxon>
        <taxon>Craniata</taxon>
        <taxon>Vertebrata</taxon>
        <taxon>Euteleostomi</taxon>
        <taxon>Actinopterygii</taxon>
        <taxon>Neopterygii</taxon>
        <taxon>Teleostei</taxon>
        <taxon>Ostariophysi</taxon>
        <taxon>Cypriniformes</taxon>
        <taxon>Danionidae</taxon>
        <taxon>Danioninae</taxon>
        <taxon>Danio</taxon>
    </lineage>
</organism>
<dbReference type="Proteomes" id="UP000000437">
    <property type="component" value="Chromosome 9"/>
</dbReference>
<comment type="subcellular location">
    <subcellularLocation>
        <location evidence="1">Cell membrane</location>
        <topology evidence="1">Single-pass type I membrane protein</topology>
    </subcellularLocation>
    <subcellularLocation>
        <location evidence="12">Zona pellucida</location>
    </subcellularLocation>
</comment>
<evidence type="ECO:0000259" key="19">
    <source>
        <dbReference type="PROSITE" id="PS51034"/>
    </source>
</evidence>
<feature type="disulfide bond" evidence="17">
    <location>
        <begin position="64"/>
        <end position="79"/>
    </location>
</feature>
<dbReference type="GO" id="GO:0005886">
    <property type="term" value="C:plasma membrane"/>
    <property type="evidence" value="ECO:0007669"/>
    <property type="project" value="UniProtKB-SubCell"/>
</dbReference>
<feature type="signal peptide" evidence="18">
    <location>
        <begin position="1"/>
        <end position="18"/>
    </location>
</feature>
<dbReference type="AGR" id="ZFIN:ZDB-GENE-060818-3"/>
<evidence type="ECO:0000256" key="18">
    <source>
        <dbReference type="SAM" id="SignalP"/>
    </source>
</evidence>
<keyword evidence="25" id="KW-1267">Proteomics identification</keyword>
<dbReference type="CTD" id="555180"/>
<evidence type="ECO:0000256" key="16">
    <source>
        <dbReference type="ARBA" id="ARBA00042573"/>
    </source>
</evidence>
<keyword evidence="5" id="KW-0165">Cleavage on pair of basic residues</keyword>
<keyword evidence="9 17" id="KW-1015">Disulfide bond</keyword>
<dbReference type="GO" id="GO:0060468">
    <property type="term" value="P:prevention of polyspermy"/>
    <property type="evidence" value="ECO:0000318"/>
    <property type="project" value="GO_Central"/>
</dbReference>
<dbReference type="SMART" id="SM00018">
    <property type="entry name" value="PD"/>
    <property type="match status" value="1"/>
</dbReference>
<comment type="function">
    <text evidence="13">Component of the zona pellucida, an extracellular matrix surrounding oocytes which mediates sperm binding, induction of the acrosome reaction and prevents post-fertilization polyspermy. The zona pellucida is composed of 3 to 4 glycoproteins, ZP1, ZP2, ZP3, and ZP4. ZP4 may act as a sperm receptor.</text>
</comment>
<evidence type="ECO:0000256" key="8">
    <source>
        <dbReference type="ARBA" id="ARBA00023136"/>
    </source>
</evidence>
<evidence type="ECO:0000256" key="13">
    <source>
        <dbReference type="ARBA" id="ARBA00037545"/>
    </source>
</evidence>
<keyword evidence="3" id="KW-0964">Secreted</keyword>
<dbReference type="InterPro" id="IPR001507">
    <property type="entry name" value="ZP_dom"/>
</dbReference>
<evidence type="ECO:0000313" key="23">
    <source>
        <dbReference type="RefSeq" id="NP_001098574.1"/>
    </source>
</evidence>
<feature type="domain" description="P-type" evidence="20">
    <location>
        <begin position="52"/>
        <end position="90"/>
    </location>
</feature>
<evidence type="ECO:0000256" key="17">
    <source>
        <dbReference type="PROSITE-ProRule" id="PRU00779"/>
    </source>
</evidence>
<reference evidence="23" key="8">
    <citation type="journal article" date="2020" name="Dev. Dyn.">
        <title>Zebrafish etv2 knock-in line labels vascular endothelial and blood progenitor cells.</title>
        <authorList>
            <person name="Chestnut B."/>
            <person name="Sumanas S."/>
        </authorList>
    </citation>
    <scope>NUCLEOTIDE SEQUENCE</scope>
</reference>
<name>A7MBW8_DANRE</name>
<reference evidence="23" key="4">
    <citation type="journal article" date="2016" name="BMC Genomics">
        <title>Gene evolution and gene expression after whole genome duplication in fish: the PhyloFish database.</title>
        <authorList>
            <person name="Pasquier J."/>
            <person name="Cabau C."/>
            <person name="Nguyen T."/>
            <person name="Jouanno E."/>
            <person name="Severac D."/>
            <person name="Braasch I."/>
            <person name="Journot L."/>
            <person name="Pontarotti P."/>
            <person name="Klopp C."/>
            <person name="Postlethwait J.H."/>
            <person name="Guiguen Y."/>
            <person name="Bobe J."/>
        </authorList>
    </citation>
    <scope>NUCLEOTIDE SEQUENCE</scope>
</reference>
<dbReference type="GO" id="GO:0007339">
    <property type="term" value="P:binding of sperm to zona pellucida"/>
    <property type="evidence" value="ECO:0000318"/>
    <property type="project" value="GO_Central"/>
</dbReference>
<dbReference type="GO" id="GO:0032190">
    <property type="term" value="F:acrosin binding"/>
    <property type="evidence" value="ECO:0000318"/>
    <property type="project" value="GO_Central"/>
</dbReference>
<keyword evidence="4" id="KW-0272">Extracellular matrix</keyword>
<keyword evidence="18 23" id="KW-0732">Signal</keyword>
<keyword evidence="22" id="KW-1185">Reference proteome</keyword>
<evidence type="ECO:0000256" key="11">
    <source>
        <dbReference type="ARBA" id="ARBA00023279"/>
    </source>
</evidence>
<keyword evidence="6" id="KW-0812">Transmembrane</keyword>
<dbReference type="GeneID" id="555180"/>
<evidence type="ECO:0000313" key="21">
    <source>
        <dbReference type="EMBL" id="AAI51950.1"/>
    </source>
</evidence>
<evidence type="ECO:0007829" key="25">
    <source>
        <dbReference type="PeptideAtlas" id="A7MBW8"/>
    </source>
</evidence>